<feature type="domain" description="GW" evidence="7">
    <location>
        <begin position="773"/>
        <end position="846"/>
    </location>
</feature>
<dbReference type="AlphaFoldDB" id="A0A1G9U5I8"/>
<dbReference type="SUPFAM" id="SSF55846">
    <property type="entry name" value="N-acetylmuramoyl-L-alanine amidase-like"/>
    <property type="match status" value="1"/>
</dbReference>
<feature type="region of interest" description="Disordered" evidence="6">
    <location>
        <begin position="36"/>
        <end position="134"/>
    </location>
</feature>
<keyword evidence="9" id="KW-1185">Reference proteome</keyword>
<dbReference type="PROSITE" id="PS51780">
    <property type="entry name" value="GW"/>
    <property type="match status" value="3"/>
</dbReference>
<dbReference type="Gene3D" id="2.30.30.170">
    <property type="match status" value="6"/>
</dbReference>
<dbReference type="InterPro" id="IPR002502">
    <property type="entry name" value="Amidase_domain"/>
</dbReference>
<feature type="domain" description="GW" evidence="7">
    <location>
        <begin position="462"/>
        <end position="537"/>
    </location>
</feature>
<feature type="compositionally biased region" description="Basic and acidic residues" evidence="6">
    <location>
        <begin position="120"/>
        <end position="129"/>
    </location>
</feature>
<dbReference type="EMBL" id="FNHF01000003">
    <property type="protein sequence ID" value="SDM54904.1"/>
    <property type="molecule type" value="Genomic_DNA"/>
</dbReference>
<dbReference type="RefSeq" id="WP_074599938.1">
    <property type="nucleotide sequence ID" value="NZ_FNHF01000003.1"/>
</dbReference>
<organism evidence="8 9">
    <name type="scientific">Sediminibacillus halophilus</name>
    <dbReference type="NCBI Taxonomy" id="482461"/>
    <lineage>
        <taxon>Bacteria</taxon>
        <taxon>Bacillati</taxon>
        <taxon>Bacillota</taxon>
        <taxon>Bacilli</taxon>
        <taxon>Bacillales</taxon>
        <taxon>Bacillaceae</taxon>
        <taxon>Sediminibacillus</taxon>
    </lineage>
</organism>
<evidence type="ECO:0000256" key="3">
    <source>
        <dbReference type="ARBA" id="ARBA00022737"/>
    </source>
</evidence>
<feature type="domain" description="GW" evidence="7">
    <location>
        <begin position="605"/>
        <end position="691"/>
    </location>
</feature>
<dbReference type="Pfam" id="PF01510">
    <property type="entry name" value="Amidase_2"/>
    <property type="match status" value="1"/>
</dbReference>
<feature type="compositionally biased region" description="Basic and acidic residues" evidence="6">
    <location>
        <begin position="71"/>
        <end position="86"/>
    </location>
</feature>
<dbReference type="OrthoDB" id="9816557at2"/>
<dbReference type="CDD" id="cd06583">
    <property type="entry name" value="PGRP"/>
    <property type="match status" value="1"/>
</dbReference>
<dbReference type="GO" id="GO:0009253">
    <property type="term" value="P:peptidoglycan catabolic process"/>
    <property type="evidence" value="ECO:0007669"/>
    <property type="project" value="InterPro"/>
</dbReference>
<dbReference type="SMART" id="SM00644">
    <property type="entry name" value="Ami_2"/>
    <property type="match status" value="1"/>
</dbReference>
<dbReference type="Pfam" id="PF13457">
    <property type="entry name" value="GW"/>
    <property type="match status" value="6"/>
</dbReference>
<evidence type="ECO:0000256" key="2">
    <source>
        <dbReference type="ARBA" id="ARBA00022729"/>
    </source>
</evidence>
<feature type="compositionally biased region" description="Basic and acidic residues" evidence="6">
    <location>
        <begin position="45"/>
        <end position="63"/>
    </location>
</feature>
<name>A0A1G9U5I8_9BACI</name>
<dbReference type="InterPro" id="IPR038200">
    <property type="entry name" value="GW_dom_sf"/>
</dbReference>
<protein>
    <recommendedName>
        <fullName evidence="5">Autolysin</fullName>
    </recommendedName>
    <alternativeName>
        <fullName evidence="4">Cell wall hydrolase</fullName>
    </alternativeName>
</protein>
<accession>A0A1G9U5I8</accession>
<evidence type="ECO:0000256" key="1">
    <source>
        <dbReference type="ARBA" id="ARBA00006088"/>
    </source>
</evidence>
<dbReference type="InterPro" id="IPR036505">
    <property type="entry name" value="Amidase/PGRP_sf"/>
</dbReference>
<proteinExistence type="inferred from homology"/>
<gene>
    <name evidence="8" type="ORF">SAMN05216244_2862</name>
</gene>
<keyword evidence="3" id="KW-0677">Repeat</keyword>
<evidence type="ECO:0000313" key="9">
    <source>
        <dbReference type="Proteomes" id="UP000182347"/>
    </source>
</evidence>
<reference evidence="9" key="1">
    <citation type="submission" date="2016-10" db="EMBL/GenBank/DDBJ databases">
        <authorList>
            <person name="Varghese N."/>
            <person name="Submissions S."/>
        </authorList>
    </citation>
    <scope>NUCLEOTIDE SEQUENCE [LARGE SCALE GENOMIC DNA]</scope>
    <source>
        <strain evidence="9">CGMCC 1.6199</strain>
    </source>
</reference>
<evidence type="ECO:0000256" key="5">
    <source>
        <dbReference type="ARBA" id="ARBA00032390"/>
    </source>
</evidence>
<dbReference type="STRING" id="482461.SAMN05216244_2862"/>
<comment type="similarity">
    <text evidence="1">In the N-terminal section; belongs to the N-acetylmuramoyl-L-alanine amidase 2 family.</text>
</comment>
<dbReference type="Proteomes" id="UP000182347">
    <property type="component" value="Unassembled WGS sequence"/>
</dbReference>
<evidence type="ECO:0000313" key="8">
    <source>
        <dbReference type="EMBL" id="SDM54904.1"/>
    </source>
</evidence>
<dbReference type="SUPFAM" id="SSF82057">
    <property type="entry name" value="Prokaryotic SH3-related domain"/>
    <property type="match status" value="2"/>
</dbReference>
<sequence>MRELVILVLAVLVYSAVFPTYLLAEDNTKEDIVEGYSDTDDEENKIDGENNKKVDESISEKTSENQVVGEDETKIGTSKTEKKEEVPNDSATDTESDEIAENGKENEQNSEVVDSNEEVAQEKKKSTEEIKEEGDSVEYNQYGIKEGTEVYGIDISKFTEEELQYVPKGWRDGVVESEHPHESQQRMFSISSVYPDVNNYISNIPVAETEYQYKDFFEKFNYRHGFGKVEGVVAHETANDGSSITQEISYMSKNHENAFVHAFVDHERIIEIHPLDLGAWGAGPYANQRFVHVELVRVNNFDQFAKSINNYANYIASILYNYSLGVDSAESDGKGTLWSHRAVSNYLGGTTHVDPHGYFARYGYSWGQFVSLVKSRYDNLDRAKSNTSRLGHLHEDARIFKYPGVSSSAYSAQKYTDAVYYIKSKTKAKGGTYYLISREPSSKKGVIGWVKAKDMDSYTHKGADKKKKTFYLRGAGKAYSKAWGGSKDIIYSDLSKYKGLEVKVNLTEKVGNNYWYRGILNGKTVWIHTSYLTTREENKTSRIGHLHGNAIIFEDIGNYSTAFNAADKYTNAVYYIKKQAKVNEQVYYLISKKPSSSSGTVGWVKSQQMDTYAHTGVDADLKTMRVKGTGSAYSKAWGGSKDNVFSSLKQFKDKEFHVHLTEKVGGNTWYRGSLNGKIVWIHSSYLSFVGNKKGESISKLGHLRHDAKIFKYVADDTSELSNSSDYTNAVYYIKEQMKVNNQLYYLISTQPSSKKGIIGWVKPKDMVTNPHKGLDSKSKTFYIKGTGSAYSKAWGGSKDLVFKNLSEHKGAEFKVNLTETVGNNTWYRGKLDGKTAWLHSSYVDTK</sequence>
<dbReference type="InterPro" id="IPR025987">
    <property type="entry name" value="GW_dom"/>
</dbReference>
<dbReference type="GO" id="GO:0008745">
    <property type="term" value="F:N-acetylmuramoyl-L-alanine amidase activity"/>
    <property type="evidence" value="ECO:0007669"/>
    <property type="project" value="InterPro"/>
</dbReference>
<evidence type="ECO:0000259" key="7">
    <source>
        <dbReference type="PROSITE" id="PS51780"/>
    </source>
</evidence>
<dbReference type="Gene3D" id="3.40.80.10">
    <property type="entry name" value="Peptidoglycan recognition protein-like"/>
    <property type="match status" value="1"/>
</dbReference>
<keyword evidence="2" id="KW-0732">Signal</keyword>
<evidence type="ECO:0000256" key="6">
    <source>
        <dbReference type="SAM" id="MobiDB-lite"/>
    </source>
</evidence>
<evidence type="ECO:0000256" key="4">
    <source>
        <dbReference type="ARBA" id="ARBA00030881"/>
    </source>
</evidence>